<evidence type="ECO:0000313" key="3">
    <source>
        <dbReference type="Proteomes" id="UP001177003"/>
    </source>
</evidence>
<gene>
    <name evidence="2" type="ORF">LSALG_LOCUS23118</name>
</gene>
<evidence type="ECO:0000256" key="1">
    <source>
        <dbReference type="SAM" id="MobiDB-lite"/>
    </source>
</evidence>
<dbReference type="GO" id="GO:0005096">
    <property type="term" value="F:GTPase activator activity"/>
    <property type="evidence" value="ECO:0007669"/>
    <property type="project" value="InterPro"/>
</dbReference>
<organism evidence="2 3">
    <name type="scientific">Lactuca saligna</name>
    <name type="common">Willowleaf lettuce</name>
    <dbReference type="NCBI Taxonomy" id="75948"/>
    <lineage>
        <taxon>Eukaryota</taxon>
        <taxon>Viridiplantae</taxon>
        <taxon>Streptophyta</taxon>
        <taxon>Embryophyta</taxon>
        <taxon>Tracheophyta</taxon>
        <taxon>Spermatophyta</taxon>
        <taxon>Magnoliopsida</taxon>
        <taxon>eudicotyledons</taxon>
        <taxon>Gunneridae</taxon>
        <taxon>Pentapetalae</taxon>
        <taxon>asterids</taxon>
        <taxon>campanulids</taxon>
        <taxon>Asterales</taxon>
        <taxon>Asteraceae</taxon>
        <taxon>Cichorioideae</taxon>
        <taxon>Cichorieae</taxon>
        <taxon>Lactucinae</taxon>
        <taxon>Lactuca</taxon>
    </lineage>
</organism>
<dbReference type="Proteomes" id="UP001177003">
    <property type="component" value="Chromosome 5"/>
</dbReference>
<reference evidence="2" key="1">
    <citation type="submission" date="2023-04" db="EMBL/GenBank/DDBJ databases">
        <authorList>
            <person name="Vijverberg K."/>
            <person name="Xiong W."/>
            <person name="Schranz E."/>
        </authorList>
    </citation>
    <scope>NUCLEOTIDE SEQUENCE</scope>
</reference>
<keyword evidence="3" id="KW-1185">Reference proteome</keyword>
<dbReference type="EMBL" id="OX465081">
    <property type="protein sequence ID" value="CAI9283525.1"/>
    <property type="molecule type" value="Genomic_DNA"/>
</dbReference>
<dbReference type="InterPro" id="IPR045700">
    <property type="entry name" value="Rab3GAP1"/>
</dbReference>
<sequence>MRSIHHHHPPPPLSTLNHQHAPSGSGGVFPRYNFYLPVVNPVRSKAMAITTSNLVVLSVNSPATTGDLTVLIPTSLAFLFLYWIANFVVPGFVMKDLQSDDASKDENPNEEGFKTTRMVRTMKDLLMSSRDSSPVREKAGLNFSTVKSLVLRDKEDKIDMEFGTDEKVKVVSLISSLLGAEGHLSGRKSTPKLETNPTIISLLKDLHAAPPDSFVVELAEAIGCLKTLRKMASFWYRVVAELRRLWCDGQHIPGIPVDKIPDLNCCLLYQQLQRIKNLNTSPQKSLL</sequence>
<name>A0AA36E6T3_LACSI</name>
<proteinExistence type="predicted"/>
<evidence type="ECO:0008006" key="4">
    <source>
        <dbReference type="Google" id="ProtNLM"/>
    </source>
</evidence>
<feature type="region of interest" description="Disordered" evidence="1">
    <location>
        <begin position="1"/>
        <end position="22"/>
    </location>
</feature>
<accession>A0AA36E6T3</accession>
<dbReference type="PANTHER" id="PTHR21422:SF10">
    <property type="entry name" value="RAB3 GTPASE-ACTIVATING PROTEIN CATALYTIC SUBUNIT"/>
    <property type="match status" value="1"/>
</dbReference>
<evidence type="ECO:0000313" key="2">
    <source>
        <dbReference type="EMBL" id="CAI9283525.1"/>
    </source>
</evidence>
<dbReference type="PANTHER" id="PTHR21422">
    <property type="entry name" value="RAB3 GTPASE-ACTIVATING PROTEIN CATALYTIC SUBUNIT"/>
    <property type="match status" value="1"/>
</dbReference>
<protein>
    <recommendedName>
        <fullName evidence="4">Rab3 GTPase-activating protein catalytic subunit</fullName>
    </recommendedName>
</protein>
<dbReference type="AlphaFoldDB" id="A0AA36E6T3"/>